<accession>A0AAV4WS52</accession>
<sequence>MDGRLHWRLLPSNCKLDAGLLLDFFLNLKIAIDRLVAERERVEEESRVHPAKVRVKFIESQHVAQVTCAPPSPDVTLDFISDTMTSPTSEHSPDYHRQIRIQMSLASEYSAKFKACLIARNSERKTEQLSGAKNPLGHRMFQGTLDTRSPMLARLLSGRPDLAPTGSAPMLLTTIKCILPLKGAPFISWPKIYSCLAPIPLLAFFFFLPRHPTHVNVCLCWM</sequence>
<dbReference type="EMBL" id="BPLR01016615">
    <property type="protein sequence ID" value="GIY85104.1"/>
    <property type="molecule type" value="Genomic_DNA"/>
</dbReference>
<organism evidence="1 2">
    <name type="scientific">Caerostris extrusa</name>
    <name type="common">Bark spider</name>
    <name type="synonym">Caerostris bankana</name>
    <dbReference type="NCBI Taxonomy" id="172846"/>
    <lineage>
        <taxon>Eukaryota</taxon>
        <taxon>Metazoa</taxon>
        <taxon>Ecdysozoa</taxon>
        <taxon>Arthropoda</taxon>
        <taxon>Chelicerata</taxon>
        <taxon>Arachnida</taxon>
        <taxon>Araneae</taxon>
        <taxon>Araneomorphae</taxon>
        <taxon>Entelegynae</taxon>
        <taxon>Araneoidea</taxon>
        <taxon>Araneidae</taxon>
        <taxon>Caerostris</taxon>
    </lineage>
</organism>
<reference evidence="1 2" key="1">
    <citation type="submission" date="2021-06" db="EMBL/GenBank/DDBJ databases">
        <title>Caerostris extrusa draft genome.</title>
        <authorList>
            <person name="Kono N."/>
            <person name="Arakawa K."/>
        </authorList>
    </citation>
    <scope>NUCLEOTIDE SEQUENCE [LARGE SCALE GENOMIC DNA]</scope>
</reference>
<comment type="caution">
    <text evidence="1">The sequence shown here is derived from an EMBL/GenBank/DDBJ whole genome shotgun (WGS) entry which is preliminary data.</text>
</comment>
<name>A0AAV4WS52_CAEEX</name>
<proteinExistence type="predicted"/>
<dbReference type="Proteomes" id="UP001054945">
    <property type="component" value="Unassembled WGS sequence"/>
</dbReference>
<protein>
    <submittedName>
        <fullName evidence="1">Uncharacterized protein</fullName>
    </submittedName>
</protein>
<gene>
    <name evidence="1" type="primary">AVEN_89561_1</name>
    <name evidence="1" type="ORF">CEXT_109431</name>
</gene>
<evidence type="ECO:0000313" key="2">
    <source>
        <dbReference type="Proteomes" id="UP001054945"/>
    </source>
</evidence>
<evidence type="ECO:0000313" key="1">
    <source>
        <dbReference type="EMBL" id="GIY85104.1"/>
    </source>
</evidence>
<keyword evidence="2" id="KW-1185">Reference proteome</keyword>
<dbReference type="AlphaFoldDB" id="A0AAV4WS52"/>